<feature type="transmembrane region" description="Helical" evidence="7">
    <location>
        <begin position="30"/>
        <end position="53"/>
    </location>
</feature>
<dbReference type="RefSeq" id="WP_386767546.1">
    <property type="nucleotide sequence ID" value="NZ_JBHSTI010000008.1"/>
</dbReference>
<evidence type="ECO:0000256" key="1">
    <source>
        <dbReference type="ARBA" id="ARBA00004429"/>
    </source>
</evidence>
<protein>
    <submittedName>
        <fullName evidence="9">MFS transporter</fullName>
    </submittedName>
</protein>
<dbReference type="Proteomes" id="UP001596138">
    <property type="component" value="Unassembled WGS sequence"/>
</dbReference>
<evidence type="ECO:0000256" key="3">
    <source>
        <dbReference type="ARBA" id="ARBA00022475"/>
    </source>
</evidence>
<evidence type="ECO:0000313" key="10">
    <source>
        <dbReference type="Proteomes" id="UP001596138"/>
    </source>
</evidence>
<gene>
    <name evidence="9" type="ORF">ACFQGU_13615</name>
</gene>
<feature type="domain" description="Major facilitator superfamily (MFS) profile" evidence="8">
    <location>
        <begin position="193"/>
        <end position="436"/>
    </location>
</feature>
<dbReference type="PANTHER" id="PTHR23513">
    <property type="entry name" value="INTEGRAL MEMBRANE EFFLUX PROTEIN-RELATED"/>
    <property type="match status" value="1"/>
</dbReference>
<feature type="transmembrane region" description="Helical" evidence="7">
    <location>
        <begin position="93"/>
        <end position="113"/>
    </location>
</feature>
<feature type="transmembrane region" description="Helical" evidence="7">
    <location>
        <begin position="298"/>
        <end position="316"/>
    </location>
</feature>
<keyword evidence="6 7" id="KW-0472">Membrane</keyword>
<dbReference type="CDD" id="cd06173">
    <property type="entry name" value="MFS_MefA_like"/>
    <property type="match status" value="1"/>
</dbReference>
<dbReference type="Pfam" id="PF05977">
    <property type="entry name" value="MFS_3"/>
    <property type="match status" value="1"/>
</dbReference>
<comment type="subcellular location">
    <subcellularLocation>
        <location evidence="1">Cell inner membrane</location>
        <topology evidence="1">Multi-pass membrane protein</topology>
    </subcellularLocation>
</comment>
<evidence type="ECO:0000313" key="9">
    <source>
        <dbReference type="EMBL" id="MFC6238922.1"/>
    </source>
</evidence>
<comment type="caution">
    <text evidence="9">The sequence shown here is derived from an EMBL/GenBank/DDBJ whole genome shotgun (WGS) entry which is preliminary data.</text>
</comment>
<name>A0ABW1T2G3_9ACTN</name>
<keyword evidence="2" id="KW-0813">Transport</keyword>
<feature type="transmembrane region" description="Helical" evidence="7">
    <location>
        <begin position="59"/>
        <end position="81"/>
    </location>
</feature>
<dbReference type="Gene3D" id="1.20.1250.20">
    <property type="entry name" value="MFS general substrate transporter like domains"/>
    <property type="match status" value="1"/>
</dbReference>
<feature type="transmembrane region" description="Helical" evidence="7">
    <location>
        <begin position="185"/>
        <end position="205"/>
    </location>
</feature>
<feature type="transmembrane region" description="Helical" evidence="7">
    <location>
        <begin position="264"/>
        <end position="286"/>
    </location>
</feature>
<evidence type="ECO:0000256" key="5">
    <source>
        <dbReference type="ARBA" id="ARBA00022989"/>
    </source>
</evidence>
<evidence type="ECO:0000256" key="6">
    <source>
        <dbReference type="ARBA" id="ARBA00023136"/>
    </source>
</evidence>
<dbReference type="PANTHER" id="PTHR23513:SF9">
    <property type="entry name" value="ENTEROBACTIN EXPORTER ENTS"/>
    <property type="match status" value="1"/>
</dbReference>
<feature type="transmembrane region" description="Helical" evidence="7">
    <location>
        <begin position="384"/>
        <end position="406"/>
    </location>
</feature>
<sequence>MSSEDAAAEPAPRRWRIDVSPLRTSSDFRALFTAGVVSYLGSMFTFVAIPLQAQQLTGSFVVVGLLGLAEVIPILVFGLWGGALADHVDRRRMILVTEVCLGIGSLILLANALLPDPHVWVLFVVGALFAACDSLQRPSVDALVPQSVPHHQLGGAAALMSLRWSVGFILGTSLGGLVASYLGVAVAYGIDAVSYVLSFLIFLSLKSRGRMKDEGTPGIGAIAEGVRYAWGRKDLLGTYAVDTLAMVLAFPWAVFPFVAEKFDAPWALGLLYAASSVGAAAASLTSGWTSHIHRHGKAIVIAASLYGLAIAAFGLAPTLWLALVFLALAGAADMVSGVFRSLVWNQSIPDDLRGRLAGIEFLSYAIGPQLGSARVSLMAQWRGLGFSIASGGILCAAGVLALAAALPTMWRYDVRTSVDVAAVRAARELRAPDDDD</sequence>
<evidence type="ECO:0000259" key="8">
    <source>
        <dbReference type="PROSITE" id="PS50850"/>
    </source>
</evidence>
<dbReference type="EMBL" id="JBHSTI010000008">
    <property type="protein sequence ID" value="MFC6238922.1"/>
    <property type="molecule type" value="Genomic_DNA"/>
</dbReference>
<evidence type="ECO:0000256" key="4">
    <source>
        <dbReference type="ARBA" id="ARBA00022692"/>
    </source>
</evidence>
<feature type="transmembrane region" description="Helical" evidence="7">
    <location>
        <begin position="236"/>
        <end position="258"/>
    </location>
</feature>
<keyword evidence="3" id="KW-1003">Cell membrane</keyword>
<proteinExistence type="predicted"/>
<keyword evidence="5 7" id="KW-1133">Transmembrane helix</keyword>
<evidence type="ECO:0000256" key="7">
    <source>
        <dbReference type="SAM" id="Phobius"/>
    </source>
</evidence>
<keyword evidence="10" id="KW-1185">Reference proteome</keyword>
<accession>A0ABW1T2G3</accession>
<dbReference type="InterPro" id="IPR036259">
    <property type="entry name" value="MFS_trans_sf"/>
</dbReference>
<reference evidence="10" key="1">
    <citation type="journal article" date="2019" name="Int. J. Syst. Evol. Microbiol.">
        <title>The Global Catalogue of Microorganisms (GCM) 10K type strain sequencing project: providing services to taxonomists for standard genome sequencing and annotation.</title>
        <authorList>
            <consortium name="The Broad Institute Genomics Platform"/>
            <consortium name="The Broad Institute Genome Sequencing Center for Infectious Disease"/>
            <person name="Wu L."/>
            <person name="Ma J."/>
        </authorList>
    </citation>
    <scope>NUCLEOTIDE SEQUENCE [LARGE SCALE GENOMIC DNA]</scope>
    <source>
        <strain evidence="10">CGMCC 4.7317</strain>
    </source>
</reference>
<dbReference type="SUPFAM" id="SSF103473">
    <property type="entry name" value="MFS general substrate transporter"/>
    <property type="match status" value="1"/>
</dbReference>
<dbReference type="InterPro" id="IPR020846">
    <property type="entry name" value="MFS_dom"/>
</dbReference>
<evidence type="ECO:0000256" key="2">
    <source>
        <dbReference type="ARBA" id="ARBA00022448"/>
    </source>
</evidence>
<dbReference type="InterPro" id="IPR010290">
    <property type="entry name" value="TM_effector"/>
</dbReference>
<keyword evidence="4 7" id="KW-0812">Transmembrane</keyword>
<dbReference type="PROSITE" id="PS50850">
    <property type="entry name" value="MFS"/>
    <property type="match status" value="1"/>
</dbReference>
<organism evidence="9 10">
    <name type="scientific">Longivirga aurantiaca</name>
    <dbReference type="NCBI Taxonomy" id="1837743"/>
    <lineage>
        <taxon>Bacteria</taxon>
        <taxon>Bacillati</taxon>
        <taxon>Actinomycetota</taxon>
        <taxon>Actinomycetes</taxon>
        <taxon>Sporichthyales</taxon>
        <taxon>Sporichthyaceae</taxon>
        <taxon>Longivirga</taxon>
    </lineage>
</organism>